<organism evidence="4">
    <name type="scientific">uncultured Thiotrichaceae bacterium</name>
    <dbReference type="NCBI Taxonomy" id="298394"/>
    <lineage>
        <taxon>Bacteria</taxon>
        <taxon>Pseudomonadati</taxon>
        <taxon>Pseudomonadota</taxon>
        <taxon>Gammaproteobacteria</taxon>
        <taxon>Thiotrichales</taxon>
        <taxon>Thiotrichaceae</taxon>
        <taxon>environmental samples</taxon>
    </lineage>
</organism>
<dbReference type="Pfam" id="PF13280">
    <property type="entry name" value="WYL"/>
    <property type="match status" value="1"/>
</dbReference>
<dbReference type="InterPro" id="IPR026881">
    <property type="entry name" value="WYL_dom"/>
</dbReference>
<evidence type="ECO:0000259" key="1">
    <source>
        <dbReference type="Pfam" id="PF13280"/>
    </source>
</evidence>
<gene>
    <name evidence="4" type="ORF">HELGO_WM48473</name>
</gene>
<dbReference type="PROSITE" id="PS52050">
    <property type="entry name" value="WYL"/>
    <property type="match status" value="1"/>
</dbReference>
<dbReference type="AlphaFoldDB" id="A0A6S6U484"/>
<accession>A0A6S6U484</accession>
<evidence type="ECO:0000259" key="2">
    <source>
        <dbReference type="Pfam" id="PF26107"/>
    </source>
</evidence>
<dbReference type="InterPro" id="IPR059020">
    <property type="entry name" value="CapW_CTD"/>
</dbReference>
<protein>
    <submittedName>
        <fullName evidence="4">Transcriptional regulator</fullName>
    </submittedName>
</protein>
<feature type="domain" description="DNA-binding transcriptional repressor CapW C-terminal dimerisation" evidence="2">
    <location>
        <begin position="204"/>
        <end position="249"/>
    </location>
</feature>
<dbReference type="EMBL" id="CACVAT010000448">
    <property type="protein sequence ID" value="CAA6827776.1"/>
    <property type="molecule type" value="Genomic_DNA"/>
</dbReference>
<sequence length="278" mass="32971">MKRDILRRFAYIETCLYWGEGLTAVQLGKTFSIARQNAQASIETYRKKHPDSMTYNRSTKRHEAGDNFRPQYISREPRHYLNYLRGNALANHYWEDEEWGHLPVEDVDSLFRPYLNAQVIGSTIRAIQNQEVLRIYYHAKAGGFENLTIAPNHLVYASKRYHFRAYCYELNRFIDLVLSRIIETDVIQEDWVSSDEDNEWNTHAELSFIPNPELPESVRNTLLLDFRLENGVFTISVRKALENYVMREMERLDWKHHIPLWCKTSTLHSSQLHITYIL</sequence>
<feature type="domain" description="DNA-binding transcriptional repressor CapW winged helix-turn-helix" evidence="3">
    <location>
        <begin position="4"/>
        <end position="85"/>
    </location>
</feature>
<feature type="domain" description="WYL" evidence="1">
    <location>
        <begin position="124"/>
        <end position="183"/>
    </location>
</feature>
<name>A0A6S6U484_9GAMM</name>
<dbReference type="InterPro" id="IPR059019">
    <property type="entry name" value="WHD_CapW"/>
</dbReference>
<reference evidence="4" key="1">
    <citation type="submission" date="2020-01" db="EMBL/GenBank/DDBJ databases">
        <authorList>
            <person name="Meier V. D."/>
            <person name="Meier V D."/>
        </authorList>
    </citation>
    <scope>NUCLEOTIDE SEQUENCE</scope>
    <source>
        <strain evidence="4">HLG_WM_MAG_09</strain>
    </source>
</reference>
<evidence type="ECO:0000313" key="4">
    <source>
        <dbReference type="EMBL" id="CAA6827776.1"/>
    </source>
</evidence>
<evidence type="ECO:0000259" key="3">
    <source>
        <dbReference type="Pfam" id="PF26109"/>
    </source>
</evidence>
<proteinExistence type="predicted"/>
<dbReference type="Pfam" id="PF26107">
    <property type="entry name" value="BrxR_CTD"/>
    <property type="match status" value="1"/>
</dbReference>
<dbReference type="Pfam" id="PF26109">
    <property type="entry name" value="WHD_BrxR"/>
    <property type="match status" value="1"/>
</dbReference>